<keyword evidence="2" id="KW-1185">Reference proteome</keyword>
<proteinExistence type="predicted"/>
<protein>
    <submittedName>
        <fullName evidence="1">Uncharacterized protein</fullName>
    </submittedName>
</protein>
<evidence type="ECO:0000313" key="2">
    <source>
        <dbReference type="Proteomes" id="UP000762110"/>
    </source>
</evidence>
<dbReference type="Proteomes" id="UP000762110">
    <property type="component" value="Unassembled WGS sequence"/>
</dbReference>
<organism evidence="1 2">
    <name type="scientific">Pedobacter boryungensis</name>
    <dbReference type="NCBI Taxonomy" id="869962"/>
    <lineage>
        <taxon>Bacteria</taxon>
        <taxon>Pseudomonadati</taxon>
        <taxon>Bacteroidota</taxon>
        <taxon>Sphingobacteriia</taxon>
        <taxon>Sphingobacteriales</taxon>
        <taxon>Sphingobacteriaceae</taxon>
        <taxon>Pedobacter</taxon>
    </lineage>
</organism>
<evidence type="ECO:0000313" key="1">
    <source>
        <dbReference type="EMBL" id="NQX31643.1"/>
    </source>
</evidence>
<dbReference type="EMBL" id="JABMKV010000002">
    <property type="protein sequence ID" value="NQX31643.1"/>
    <property type="molecule type" value="Genomic_DNA"/>
</dbReference>
<dbReference type="RefSeq" id="WP_173270977.1">
    <property type="nucleotide sequence ID" value="NZ_JABMKV010000002.1"/>
</dbReference>
<gene>
    <name evidence="1" type="ORF">HQN85_07900</name>
</gene>
<sequence>MSVPSYISSATVAEEIEACQENCKDFNWLISPLDEVNQLFTVSMVSPIDQKEFIIEFRFDNYPETPYLIDFVSPENKQVGEFSSYPLYQGDSFFNRVAQGGVICHPCSRKAYAGYSGIHSDWQLVNWRAIAGGLINLNAILDTIYTRISNKTWYRGKMV</sequence>
<comment type="caution">
    <text evidence="1">The sequence shown here is derived from an EMBL/GenBank/DDBJ whole genome shotgun (WGS) entry which is preliminary data.</text>
</comment>
<reference evidence="1 2" key="1">
    <citation type="submission" date="2020-05" db="EMBL/GenBank/DDBJ databases">
        <title>Description of Pedobacter foliorum sp. nov.</title>
        <authorList>
            <person name="Qi S."/>
            <person name="Carlier A."/>
            <person name="Cnockaert M."/>
            <person name="Vandamme P."/>
        </authorList>
    </citation>
    <scope>NUCLEOTIDE SEQUENCE [LARGE SCALE GENOMIC DNA]</scope>
    <source>
        <strain evidence="1 2">LMG 31300</strain>
    </source>
</reference>
<accession>A0ABX2DDX4</accession>
<name>A0ABX2DDX4_9SPHI</name>